<dbReference type="PANTHER" id="PTHR36836:SF1">
    <property type="entry name" value="COLANIC ACID BIOSYNTHESIS PROTEIN WCAK"/>
    <property type="match status" value="1"/>
</dbReference>
<dbReference type="AlphaFoldDB" id="A0A0J1HN04"/>
<keyword evidence="3" id="KW-1185">Reference proteome</keyword>
<dbReference type="OrthoDB" id="2522120at2"/>
<organism evidence="2 3">
    <name type="scientific">Niallia circulans</name>
    <name type="common">Bacillus circulans</name>
    <dbReference type="NCBI Taxonomy" id="1397"/>
    <lineage>
        <taxon>Bacteria</taxon>
        <taxon>Bacillati</taxon>
        <taxon>Bacillota</taxon>
        <taxon>Bacilli</taxon>
        <taxon>Bacillales</taxon>
        <taxon>Bacillaceae</taxon>
        <taxon>Niallia</taxon>
    </lineage>
</organism>
<evidence type="ECO:0000259" key="1">
    <source>
        <dbReference type="Pfam" id="PF04230"/>
    </source>
</evidence>
<accession>A0A0J1HN04</accession>
<gene>
    <name evidence="2" type="ORF">ABW02_25775</name>
</gene>
<dbReference type="PATRIC" id="fig|1397.4.peg.4974"/>
<protein>
    <recommendedName>
        <fullName evidence="1">Polysaccharide pyruvyl transferase domain-containing protein</fullName>
    </recommendedName>
</protein>
<comment type="caution">
    <text evidence="2">The sequence shown here is derived from an EMBL/GenBank/DDBJ whole genome shotgun (WGS) entry which is preliminary data.</text>
</comment>
<dbReference type="Pfam" id="PF04230">
    <property type="entry name" value="PS_pyruv_trans"/>
    <property type="match status" value="1"/>
</dbReference>
<dbReference type="RefSeq" id="WP_047945045.1">
    <property type="nucleotide sequence ID" value="NZ_JAMAUJ010000001.1"/>
</dbReference>
<sequence>MRILYLGYLGVNNIGDEVCYEAFAQACKRWLHEDYTLFSYPINSSKTLKELYGEKPFDIVILGGGSLFQGNFFIDLALEAIEMKLPLYCYGTGIDYMTEETVESFKRGEFQLSSTTFNNKEINRDKIKKVIEYSTFAGLRGPLTQKYIKTLNPSPTSNYQIIGDSGMLFTPQEDDYIKSKYLQDQDKKIIAVNWGTTQNILFGYDEYKLKNQIIKACTNLLKKGYQIVIFPMWDLDVPHCKELYESIKKKGKVTFIPEVCTASQIYSFLSLCHFSLNLKLHANVLSASSGTPFFQLAYRSKGVDFAASVHQLPYTLLTNTEKLAETIENKEFYLTSNKNRKKLRLAKERIVARHKDFILSLKK</sequence>
<name>A0A0J1HN04_NIACI</name>
<evidence type="ECO:0000313" key="2">
    <source>
        <dbReference type="EMBL" id="KLV15108.1"/>
    </source>
</evidence>
<dbReference type="EMBL" id="LDPH01000061">
    <property type="protein sequence ID" value="KLV15108.1"/>
    <property type="molecule type" value="Genomic_DNA"/>
</dbReference>
<reference evidence="2 3" key="1">
    <citation type="submission" date="2015-05" db="EMBL/GenBank/DDBJ databases">
        <title>Whole genome sequence and identification of bacterial endophytes from Costus igneus.</title>
        <authorList>
            <person name="Lee Y.P."/>
            <person name="Gan H.M."/>
            <person name="Eng W."/>
            <person name="Wheatley M.S."/>
            <person name="Caraballo A."/>
            <person name="Polter S."/>
            <person name="Savka M.A."/>
            <person name="Hudson A.O."/>
        </authorList>
    </citation>
    <scope>NUCLEOTIDE SEQUENCE [LARGE SCALE GENOMIC DNA]</scope>
    <source>
        <strain evidence="2 3">RIT379</strain>
    </source>
</reference>
<feature type="domain" description="Polysaccharide pyruvyl transferase" evidence="1">
    <location>
        <begin position="13"/>
        <end position="298"/>
    </location>
</feature>
<evidence type="ECO:0000313" key="3">
    <source>
        <dbReference type="Proteomes" id="UP000036045"/>
    </source>
</evidence>
<dbReference type="Proteomes" id="UP000036045">
    <property type="component" value="Unassembled WGS sequence"/>
</dbReference>
<dbReference type="PANTHER" id="PTHR36836">
    <property type="entry name" value="COLANIC ACID BIOSYNTHESIS PROTEIN WCAK"/>
    <property type="match status" value="1"/>
</dbReference>
<dbReference type="InterPro" id="IPR007345">
    <property type="entry name" value="Polysacch_pyruvyl_Trfase"/>
</dbReference>
<proteinExistence type="predicted"/>